<organism evidence="7">
    <name type="scientific">marine sediment metagenome</name>
    <dbReference type="NCBI Taxonomy" id="412755"/>
    <lineage>
        <taxon>unclassified sequences</taxon>
        <taxon>metagenomes</taxon>
        <taxon>ecological metagenomes</taxon>
    </lineage>
</organism>
<evidence type="ECO:0000256" key="2">
    <source>
        <dbReference type="ARBA" id="ARBA00022475"/>
    </source>
</evidence>
<keyword evidence="2" id="KW-1003">Cell membrane</keyword>
<dbReference type="Pfam" id="PF13440">
    <property type="entry name" value="Polysacc_synt_3"/>
    <property type="match status" value="1"/>
</dbReference>
<dbReference type="GO" id="GO:0005886">
    <property type="term" value="C:plasma membrane"/>
    <property type="evidence" value="ECO:0007669"/>
    <property type="project" value="UniProtKB-SubCell"/>
</dbReference>
<feature type="transmembrane region" description="Helical" evidence="6">
    <location>
        <begin position="151"/>
        <end position="168"/>
    </location>
</feature>
<protein>
    <recommendedName>
        <fullName evidence="8">Polysaccharide biosynthesis protein C-terminal domain-containing protein</fullName>
    </recommendedName>
</protein>
<dbReference type="AlphaFoldDB" id="X1BSU8"/>
<gene>
    <name evidence="7" type="ORF">S01H4_45310</name>
</gene>
<evidence type="ECO:0000256" key="3">
    <source>
        <dbReference type="ARBA" id="ARBA00022692"/>
    </source>
</evidence>
<evidence type="ECO:0000256" key="1">
    <source>
        <dbReference type="ARBA" id="ARBA00004651"/>
    </source>
</evidence>
<comment type="subcellular location">
    <subcellularLocation>
        <location evidence="1">Cell membrane</location>
        <topology evidence="1">Multi-pass membrane protein</topology>
    </subcellularLocation>
</comment>
<keyword evidence="3 6" id="KW-0812">Transmembrane</keyword>
<evidence type="ECO:0000256" key="4">
    <source>
        <dbReference type="ARBA" id="ARBA00022989"/>
    </source>
</evidence>
<keyword evidence="5 6" id="KW-0472">Membrane</keyword>
<evidence type="ECO:0000256" key="6">
    <source>
        <dbReference type="SAM" id="Phobius"/>
    </source>
</evidence>
<feature type="transmembrane region" description="Helical" evidence="6">
    <location>
        <begin position="79"/>
        <end position="102"/>
    </location>
</feature>
<evidence type="ECO:0000313" key="7">
    <source>
        <dbReference type="EMBL" id="GAG98140.1"/>
    </source>
</evidence>
<name>X1BSU8_9ZZZZ</name>
<feature type="transmembrane region" description="Helical" evidence="6">
    <location>
        <begin position="114"/>
        <end position="139"/>
    </location>
</feature>
<dbReference type="InterPro" id="IPR050833">
    <property type="entry name" value="Poly_Biosynth_Transport"/>
</dbReference>
<feature type="transmembrane region" description="Helical" evidence="6">
    <location>
        <begin position="180"/>
        <end position="203"/>
    </location>
</feature>
<dbReference type="PANTHER" id="PTHR30250">
    <property type="entry name" value="PST FAMILY PREDICTED COLANIC ACID TRANSPORTER"/>
    <property type="match status" value="1"/>
</dbReference>
<keyword evidence="4 6" id="KW-1133">Transmembrane helix</keyword>
<evidence type="ECO:0000256" key="5">
    <source>
        <dbReference type="ARBA" id="ARBA00023136"/>
    </source>
</evidence>
<dbReference type="EMBL" id="BART01025214">
    <property type="protein sequence ID" value="GAG98140.1"/>
    <property type="molecule type" value="Genomic_DNA"/>
</dbReference>
<evidence type="ECO:0008006" key="8">
    <source>
        <dbReference type="Google" id="ProtNLM"/>
    </source>
</evidence>
<comment type="caution">
    <text evidence="7">The sequence shown here is derived from an EMBL/GenBank/DDBJ whole genome shotgun (WGS) entry which is preliminary data.</text>
</comment>
<reference evidence="7" key="1">
    <citation type="journal article" date="2014" name="Front. Microbiol.">
        <title>High frequency of phylogenetically diverse reductive dehalogenase-homologous genes in deep subseafloor sedimentary metagenomes.</title>
        <authorList>
            <person name="Kawai M."/>
            <person name="Futagami T."/>
            <person name="Toyoda A."/>
            <person name="Takaki Y."/>
            <person name="Nishi S."/>
            <person name="Hori S."/>
            <person name="Arai W."/>
            <person name="Tsubouchi T."/>
            <person name="Morono Y."/>
            <person name="Uchiyama I."/>
            <person name="Ito T."/>
            <person name="Fujiyama A."/>
            <person name="Inagaki F."/>
            <person name="Takami H."/>
        </authorList>
    </citation>
    <scope>NUCLEOTIDE SEQUENCE</scope>
    <source>
        <strain evidence="7">Expedition CK06-06</strain>
    </source>
</reference>
<feature type="transmembrane region" description="Helical" evidence="6">
    <location>
        <begin position="46"/>
        <end position="67"/>
    </location>
</feature>
<feature type="non-terminal residue" evidence="7">
    <location>
        <position position="259"/>
    </location>
</feature>
<accession>X1BSU8</accession>
<sequence>MAKFKDQINKRSLGRKKLAKIKDIHHGKFSWLTIQNFLQTPFIKNISIVTGGTSIAQAITILISPVITRLYSPGKFGALGVFLSVVTILTPIAHLCFGYALVLPKRDEDSVRLLYTSVLSGVIISIIIFIILIIFQQAITQIIDLNDDSHFLFFIPLALFFASISFSLDQWLVRKELYKAGSVISITQSLILNGSMVGFGYLLQGSASLIGVKIFTQGFHALATFLASKKSIGSVVNKIPRSIKISDEETKKVLHEFRD</sequence>
<dbReference type="PANTHER" id="PTHR30250:SF11">
    <property type="entry name" value="O-ANTIGEN TRANSPORTER-RELATED"/>
    <property type="match status" value="1"/>
</dbReference>
<proteinExistence type="predicted"/>